<protein>
    <submittedName>
        <fullName evidence="3">Uncharacterized protein</fullName>
    </submittedName>
</protein>
<feature type="region of interest" description="Disordered" evidence="1">
    <location>
        <begin position="508"/>
        <end position="532"/>
    </location>
</feature>
<organism evidence="3 4">
    <name type="scientific">Apiospora saccharicola</name>
    <dbReference type="NCBI Taxonomy" id="335842"/>
    <lineage>
        <taxon>Eukaryota</taxon>
        <taxon>Fungi</taxon>
        <taxon>Dikarya</taxon>
        <taxon>Ascomycota</taxon>
        <taxon>Pezizomycotina</taxon>
        <taxon>Sordariomycetes</taxon>
        <taxon>Xylariomycetidae</taxon>
        <taxon>Amphisphaeriales</taxon>
        <taxon>Apiosporaceae</taxon>
        <taxon>Apiospora</taxon>
    </lineage>
</organism>
<dbReference type="EMBL" id="JAQQWM010000006">
    <property type="protein sequence ID" value="KAK8059395.1"/>
    <property type="molecule type" value="Genomic_DNA"/>
</dbReference>
<evidence type="ECO:0000313" key="4">
    <source>
        <dbReference type="Proteomes" id="UP001446871"/>
    </source>
</evidence>
<name>A0ABR1UKE8_9PEZI</name>
<evidence type="ECO:0000256" key="1">
    <source>
        <dbReference type="SAM" id="MobiDB-lite"/>
    </source>
</evidence>
<sequence length="630" mass="65300">MALPTTPTSSGNMFLRLPPAAAVILLTAVLGGLADGHALLPRQTKTIEPHELNVIMWPPLPTAAPLISPMELFRRQAENTICGYLGGDSALPATCSAGSHCVLDEANKVMGCCPNAGSCTTGVFTGCVDQNSGPQTEVNPYVYTCTGRNVCYKNSFPGGFFQYGCGTASDLATSVQTTASGRPTLPLVQTSIALTKSASSLSGSTTSTIAASSSSSSESSSSSASSTEASSSGTPTSSRAPADTANTTPAAPPTSAKSGPGYNRTGAIVGGTIGGLALLAALLALLFCCLRRRNKRRGPGPAPAPVPTSEYQGPRSHGAAFAPLPTWQEEEEPQITPPTRHTQPYSQYEHPAPQYEHPAPQYEHPASKYEHPAVAGVTGAAGAAGAGYLRHATGDIGYGNGDGYGNGNRHGNGNGYGGPAPVSAISGPSPNTPIGGNGSGGWPLAYSAGHAAGGEQLRGHTPIANEYLNNNNNNNGNYFNGSGAGAVVTPLTPYHSNNPHAFSNNWSQHPGQDDMHHHHHNHNNMHNNGPSREIDDFSRDVGTTMRPVQDDEDTEPLTAGSSMHNYPIEGAGAGIGGGGGNTHLQPYQNQPCAPGSSGSMTSMSSYTPSRRGDRPLWQQSRRQSRNLMWL</sequence>
<accession>A0ABR1UKE8</accession>
<feature type="region of interest" description="Disordered" evidence="1">
    <location>
        <begin position="296"/>
        <end position="356"/>
    </location>
</feature>
<feature type="compositionally biased region" description="Polar residues" evidence="1">
    <location>
        <begin position="582"/>
        <end position="591"/>
    </location>
</feature>
<feature type="transmembrane region" description="Helical" evidence="2">
    <location>
        <begin position="267"/>
        <end position="290"/>
    </location>
</feature>
<evidence type="ECO:0000256" key="2">
    <source>
        <dbReference type="SAM" id="Phobius"/>
    </source>
</evidence>
<proteinExistence type="predicted"/>
<evidence type="ECO:0000313" key="3">
    <source>
        <dbReference type="EMBL" id="KAK8059395.1"/>
    </source>
</evidence>
<feature type="region of interest" description="Disordered" evidence="1">
    <location>
        <begin position="202"/>
        <end position="262"/>
    </location>
</feature>
<keyword evidence="2" id="KW-0472">Membrane</keyword>
<feature type="region of interest" description="Disordered" evidence="1">
    <location>
        <begin position="574"/>
        <end position="630"/>
    </location>
</feature>
<feature type="compositionally biased region" description="Low complexity" evidence="1">
    <location>
        <begin position="594"/>
        <end position="609"/>
    </location>
</feature>
<reference evidence="3 4" key="1">
    <citation type="submission" date="2023-01" db="EMBL/GenBank/DDBJ databases">
        <title>Analysis of 21 Apiospora genomes using comparative genomics revels a genus with tremendous synthesis potential of carbohydrate active enzymes and secondary metabolites.</title>
        <authorList>
            <person name="Sorensen T."/>
        </authorList>
    </citation>
    <scope>NUCLEOTIDE SEQUENCE [LARGE SCALE GENOMIC DNA]</scope>
    <source>
        <strain evidence="3 4">CBS 83171</strain>
    </source>
</reference>
<keyword evidence="4" id="KW-1185">Reference proteome</keyword>
<feature type="compositionally biased region" description="Low complexity" evidence="1">
    <location>
        <begin position="202"/>
        <end position="256"/>
    </location>
</feature>
<dbReference type="Proteomes" id="UP001446871">
    <property type="component" value="Unassembled WGS sequence"/>
</dbReference>
<comment type="caution">
    <text evidence="3">The sequence shown here is derived from an EMBL/GenBank/DDBJ whole genome shotgun (WGS) entry which is preliminary data.</text>
</comment>
<gene>
    <name evidence="3" type="ORF">PG996_009325</name>
</gene>
<keyword evidence="2" id="KW-0812">Transmembrane</keyword>
<keyword evidence="2" id="KW-1133">Transmembrane helix</keyword>